<dbReference type="Pfam" id="PF02481">
    <property type="entry name" value="DNA_processg_A"/>
    <property type="match status" value="1"/>
</dbReference>
<dbReference type="Gene3D" id="3.40.50.450">
    <property type="match status" value="1"/>
</dbReference>
<dbReference type="PANTHER" id="PTHR43022">
    <property type="entry name" value="PROTEIN SMF"/>
    <property type="match status" value="1"/>
</dbReference>
<gene>
    <name evidence="4" type="primary">dprA</name>
    <name evidence="4" type="ORF">CGW93_04445</name>
</gene>
<protein>
    <submittedName>
        <fullName evidence="4">DNA-protecting protein DprA</fullName>
    </submittedName>
</protein>
<comment type="caution">
    <text evidence="4">The sequence shown here is derived from an EMBL/GenBank/DDBJ whole genome shotgun (WGS) entry which is preliminary data.</text>
</comment>
<dbReference type="InterPro" id="IPR036388">
    <property type="entry name" value="WH-like_DNA-bd_sf"/>
</dbReference>
<comment type="similarity">
    <text evidence="1">Belongs to the DprA/Smf family.</text>
</comment>
<accession>A0A257LV68</accession>
<dbReference type="Gene3D" id="1.10.10.10">
    <property type="entry name" value="Winged helix-like DNA-binding domain superfamily/Winged helix DNA-binding domain"/>
    <property type="match status" value="1"/>
</dbReference>
<dbReference type="NCBIfam" id="TIGR00732">
    <property type="entry name" value="dprA"/>
    <property type="match status" value="1"/>
</dbReference>
<evidence type="ECO:0000313" key="5">
    <source>
        <dbReference type="Proteomes" id="UP000216312"/>
    </source>
</evidence>
<feature type="domain" description="DprA winged helix" evidence="3">
    <location>
        <begin position="297"/>
        <end position="349"/>
    </location>
</feature>
<dbReference type="SUPFAM" id="SSF102405">
    <property type="entry name" value="MCP/YpsA-like"/>
    <property type="match status" value="1"/>
</dbReference>
<evidence type="ECO:0000256" key="1">
    <source>
        <dbReference type="ARBA" id="ARBA00006525"/>
    </source>
</evidence>
<dbReference type="Pfam" id="PF17782">
    <property type="entry name" value="WHD_DprA"/>
    <property type="match status" value="1"/>
</dbReference>
<feature type="domain" description="Smf/DprA SLOG" evidence="2">
    <location>
        <begin position="78"/>
        <end position="286"/>
    </location>
</feature>
<evidence type="ECO:0000259" key="2">
    <source>
        <dbReference type="Pfam" id="PF02481"/>
    </source>
</evidence>
<dbReference type="InterPro" id="IPR003488">
    <property type="entry name" value="DprA"/>
</dbReference>
<proteinExistence type="inferred from homology"/>
<dbReference type="PANTHER" id="PTHR43022:SF1">
    <property type="entry name" value="PROTEIN SMF"/>
    <property type="match status" value="1"/>
</dbReference>
<dbReference type="InterPro" id="IPR041614">
    <property type="entry name" value="DprA_WH"/>
</dbReference>
<name>A0A257LV68_UNCW3</name>
<dbReference type="GO" id="GO:0009294">
    <property type="term" value="P:DNA-mediated transformation"/>
    <property type="evidence" value="ECO:0007669"/>
    <property type="project" value="InterPro"/>
</dbReference>
<dbReference type="InterPro" id="IPR057666">
    <property type="entry name" value="DrpA_SLOG"/>
</dbReference>
<evidence type="ECO:0000259" key="3">
    <source>
        <dbReference type="Pfam" id="PF17782"/>
    </source>
</evidence>
<dbReference type="Proteomes" id="UP000216312">
    <property type="component" value="Unassembled WGS sequence"/>
</dbReference>
<dbReference type="EMBL" id="NMUJ01000065">
    <property type="protein sequence ID" value="OYV02651.1"/>
    <property type="molecule type" value="Genomic_DNA"/>
</dbReference>
<evidence type="ECO:0000313" key="4">
    <source>
        <dbReference type="EMBL" id="OYV02651.1"/>
    </source>
</evidence>
<dbReference type="AlphaFoldDB" id="A0A257LV68"/>
<organism evidence="4 5">
    <name type="scientific">candidate division WOR-3 bacterium 4484_18</name>
    <dbReference type="NCBI Taxonomy" id="2020626"/>
    <lineage>
        <taxon>Bacteria</taxon>
        <taxon>Bacteria division WOR-3</taxon>
    </lineage>
</organism>
<sequence length="356" mass="39695">MELAELEDWLRLAIAPGVGEAKLVKLITQYGDPKSIFHVDREILKHQVGEEAANGIDNIKGYDVKRFVEIMDKLNIQLIPMTDAKYPKVLLQLSVPPPMLFVRGELRDEDTRGVAIVGARKATNYGRNVAHHLAYELARTEVTIISGMARGIDTEAHKGALEANGRTVAVWGSGLDWVYPAENRYLANHIINSGVCVSEFPPRTRPEAGNFPRRNRIISALSRAVIVVEAAITSGVMHTVRWALELGRDVLAVPGNITSRMSEGTNMLIAQGAHVITKVEDVFELLNIDYKVKKVEVELTDEEKSVLEVLTDEPQHVDDIAERLNMPVQRLTAILLTLELKRQVKQLPGRNFIRLP</sequence>
<reference evidence="5" key="1">
    <citation type="submission" date="2017-07" db="EMBL/GenBank/DDBJ databases">
        <title>Novel pathways for hydrocarbon cycling and metabolic interdependencies in hydrothermal sediment communities.</title>
        <authorList>
            <person name="Dombrowski N."/>
            <person name="Seitz K."/>
            <person name="Teske A."/>
            <person name="Baker B."/>
        </authorList>
    </citation>
    <scope>NUCLEOTIDE SEQUENCE [LARGE SCALE GENOMIC DNA]</scope>
</reference>